<dbReference type="Proteomes" id="UP001549145">
    <property type="component" value="Unassembled WGS sequence"/>
</dbReference>
<comment type="caution">
    <text evidence="1">The sequence shown here is derived from an EMBL/GenBank/DDBJ whole genome shotgun (WGS) entry which is preliminary data.</text>
</comment>
<evidence type="ECO:0008006" key="3">
    <source>
        <dbReference type="Google" id="ProtNLM"/>
    </source>
</evidence>
<sequence>MRMFLVTFHKLVCDDTGHERPVRQHQVLVPAASEASALAAGQALFCEANGIVDWRLRADSCEAAAVQEELT</sequence>
<evidence type="ECO:0000313" key="1">
    <source>
        <dbReference type="EMBL" id="MET3695425.1"/>
    </source>
</evidence>
<evidence type="ECO:0000313" key="2">
    <source>
        <dbReference type="Proteomes" id="UP001549145"/>
    </source>
</evidence>
<keyword evidence="2" id="KW-1185">Reference proteome</keyword>
<reference evidence="1 2" key="1">
    <citation type="submission" date="2024-06" db="EMBL/GenBank/DDBJ databases">
        <title>Genomic Encyclopedia of Type Strains, Phase IV (KMG-IV): sequencing the most valuable type-strain genomes for metagenomic binning, comparative biology and taxonomic classification.</title>
        <authorList>
            <person name="Goeker M."/>
        </authorList>
    </citation>
    <scope>NUCLEOTIDE SEQUENCE [LARGE SCALE GENOMIC DNA]</scope>
    <source>
        <strain evidence="1 2">DSM 21331</strain>
    </source>
</reference>
<protein>
    <recommendedName>
        <fullName evidence="3">Neuroendocrine-specific golgi family protein P55 (NESP55)</fullName>
    </recommendedName>
</protein>
<name>A0ABV2LC41_9HYPH</name>
<organism evidence="1 2">
    <name type="scientific">Methylobacterium goesingense</name>
    <dbReference type="NCBI Taxonomy" id="243690"/>
    <lineage>
        <taxon>Bacteria</taxon>
        <taxon>Pseudomonadati</taxon>
        <taxon>Pseudomonadota</taxon>
        <taxon>Alphaproteobacteria</taxon>
        <taxon>Hyphomicrobiales</taxon>
        <taxon>Methylobacteriaceae</taxon>
        <taxon>Methylobacterium</taxon>
    </lineage>
</organism>
<gene>
    <name evidence="1" type="ORF">ABID43_004993</name>
</gene>
<proteinExistence type="predicted"/>
<accession>A0ABV2LC41</accession>
<dbReference type="EMBL" id="JBEPMM010000028">
    <property type="protein sequence ID" value="MET3695425.1"/>
    <property type="molecule type" value="Genomic_DNA"/>
</dbReference>
<dbReference type="RefSeq" id="WP_238282506.1">
    <property type="nucleotide sequence ID" value="NZ_BPQL01000178.1"/>
</dbReference>